<reference evidence="2 3" key="3">
    <citation type="journal article" date="2004" name="Nature">
        <title>Finishing the euchromatic sequence of the human genome.</title>
        <authorList>
            <consortium name="International Human Genome Sequencing Consortium"/>
        </authorList>
    </citation>
    <scope>NUCLEOTIDE SEQUENCE [LARGE SCALE GENOMIC DNA]</scope>
</reference>
<dbReference type="HGNC" id="HGNC:17054">
    <property type="gene designation" value="INPP5F"/>
</dbReference>
<evidence type="ECO:0000313" key="2">
    <source>
        <dbReference type="Ensembl" id="ENSP00000497291.1"/>
    </source>
</evidence>
<dbReference type="AlphaFoldDB" id="A0A3B3ISK0"/>
<dbReference type="OrthoDB" id="405996at2759"/>
<dbReference type="Bgee" id="ENSG00000198825">
    <property type="expression patterns" value="Expressed in pons and 202 other cell types or tissues"/>
</dbReference>
<reference evidence="2 3" key="1">
    <citation type="journal article" date="2001" name="Nature">
        <title>Initial sequencing and analysis of the human genome.</title>
        <authorList>
            <consortium name="International Human Genome Sequencing Consortium"/>
            <person name="Lander E.S."/>
            <person name="Linton L.M."/>
            <person name="Birren B."/>
            <person name="Nusbaum C."/>
            <person name="Zody M.C."/>
            <person name="Baldwin J."/>
            <person name="Devon K."/>
            <person name="Dewar K."/>
            <person name="Doyle M."/>
            <person name="FitzHugh W."/>
            <person name="Funke R."/>
            <person name="Gage D."/>
            <person name="Harris K."/>
            <person name="Heaford A."/>
            <person name="Howland J."/>
            <person name="Kann L."/>
            <person name="Lehoczky J."/>
            <person name="LeVine R."/>
            <person name="McEwan P."/>
            <person name="McKernan K."/>
            <person name="Meldrim J."/>
            <person name="Mesirov J.P."/>
            <person name="Miranda C."/>
            <person name="Morris W."/>
            <person name="Naylor J."/>
            <person name="Raymond C."/>
            <person name="Rosetti M."/>
            <person name="Santos R."/>
            <person name="Sheridan A."/>
            <person name="Sougnez C."/>
            <person name="Stange-Thomann N."/>
            <person name="Stojanovic N."/>
            <person name="Subramanian A."/>
            <person name="Wyman D."/>
            <person name="Rogers J."/>
            <person name="Sulston J."/>
            <person name="Ainscough R."/>
            <person name="Beck S."/>
            <person name="Bentley D."/>
            <person name="Burton J."/>
            <person name="Clee C."/>
            <person name="Carter N."/>
            <person name="Coulson A."/>
            <person name="Deadman R."/>
            <person name="Deloukas P."/>
            <person name="Dunham A."/>
            <person name="Dunham I."/>
            <person name="Durbin R."/>
            <person name="French L."/>
            <person name="Grafham D."/>
            <person name="Gregory S."/>
            <person name="Hubbard T."/>
            <person name="Humphray S."/>
            <person name="Hunt A."/>
            <person name="Jones M."/>
            <person name="Lloyd C."/>
            <person name="McMurray A."/>
            <person name="Matthews L."/>
            <person name="Mercer S."/>
            <person name="Milne S."/>
            <person name="Mullikin J.C."/>
            <person name="Mungall A."/>
            <person name="Plumb R."/>
            <person name="Ross M."/>
            <person name="Shownkeen R."/>
            <person name="Sims S."/>
            <person name="Waterston R.H."/>
            <person name="Wilson R.K."/>
            <person name="Hillier L.W."/>
            <person name="McPherson J.D."/>
            <person name="Marra M.A."/>
            <person name="Mardis E.R."/>
            <person name="Fulton L.A."/>
            <person name="Chinwalla A.T."/>
            <person name="Pepin K.H."/>
            <person name="Gish W.R."/>
            <person name="Chissoe S.L."/>
            <person name="Wendl M.C."/>
            <person name="Delehaunty K.D."/>
            <person name="Miner T.L."/>
            <person name="Delehaunty A."/>
            <person name="Kramer J.B."/>
            <person name="Cook L.L."/>
            <person name="Fulton R.S."/>
            <person name="Johnson D.L."/>
            <person name="Minx P.J."/>
            <person name="Clifton S.W."/>
            <person name="Hawkins T."/>
            <person name="Branscomb E."/>
            <person name="Predki P."/>
            <person name="Richardson P."/>
            <person name="Wenning S."/>
            <person name="Slezak T."/>
            <person name="Doggett N."/>
            <person name="Cheng J.F."/>
            <person name="Olsen A."/>
            <person name="Lucas S."/>
            <person name="Elkin C."/>
            <person name="Uberbacher E."/>
            <person name="Frazier M."/>
            <person name="Gibbs R.A."/>
            <person name="Muzny D.M."/>
            <person name="Scherer S.E."/>
            <person name="Bouck J.B."/>
            <person name="Sodergren E.J."/>
            <person name="Worley K.C."/>
            <person name="Rives C.M."/>
            <person name="Gorrell J.H."/>
            <person name="Metzker M.L."/>
            <person name="Naylor S.L."/>
            <person name="Kucherlapati R.S."/>
            <person name="Nelson D.L."/>
            <person name="Weinstock G.M."/>
            <person name="Sakaki Y."/>
            <person name="Fujiyama A."/>
            <person name="Hattori M."/>
            <person name="Yada T."/>
            <person name="Toyoda A."/>
            <person name="Itoh T."/>
            <person name="Kawagoe C."/>
            <person name="Watanabe H."/>
            <person name="Totoki Y."/>
            <person name="Taylor T."/>
            <person name="Weissenbach J."/>
            <person name="Heilig R."/>
            <person name="Saurin W."/>
            <person name="Artiguenave F."/>
            <person name="Brottier P."/>
            <person name="Bruls T."/>
            <person name="Pelletier E."/>
            <person name="Robert C."/>
            <person name="Wincker P."/>
            <person name="Smith D.R."/>
            <person name="Doucette-Stamm L."/>
            <person name="Rubenfield M."/>
            <person name="Weinstock K."/>
            <person name="Lee H.M."/>
            <person name="Dubois J."/>
            <person name="Rosenthal A."/>
            <person name="Platzer M."/>
            <person name="Nyakatura G."/>
            <person name="Taudien S."/>
            <person name="Rump A."/>
            <person name="Yang H."/>
            <person name="Yu J."/>
            <person name="Wang J."/>
            <person name="Huang G."/>
            <person name="Gu J."/>
            <person name="Hood L."/>
            <person name="Rowen L."/>
            <person name="Madan A."/>
            <person name="Qin S."/>
            <person name="Davis R.W."/>
            <person name="Federspiel N.A."/>
            <person name="Abola A.P."/>
            <person name="Proctor M.J."/>
            <person name="Myers R.M."/>
            <person name="Schmutz J."/>
            <person name="Dickson M."/>
            <person name="Grimwood J."/>
            <person name="Cox D.R."/>
            <person name="Olson M.V."/>
            <person name="Kaul R."/>
            <person name="Raymond C."/>
            <person name="Shimizu N."/>
            <person name="Kawasaki K."/>
            <person name="Minoshima S."/>
            <person name="Evans G.A."/>
            <person name="Athanasiou M."/>
            <person name="Schultz R."/>
            <person name="Roe B.A."/>
            <person name="Chen F."/>
            <person name="Pan H."/>
            <person name="Ramser J."/>
            <person name="Lehrach H."/>
            <person name="Reinhardt R."/>
            <person name="McCombie W.R."/>
            <person name="de la Bastide M."/>
            <person name="Dedhia N."/>
            <person name="Blocker H."/>
            <person name="Hornischer K."/>
            <person name="Nordsiek G."/>
            <person name="Agarwala R."/>
            <person name="Aravind L."/>
            <person name="Bailey J.A."/>
            <person name="Bateman A."/>
            <person name="Batzoglou S."/>
            <person name="Birney E."/>
            <person name="Bork P."/>
            <person name="Brown D.G."/>
            <person name="Burge C.B."/>
            <person name="Cerutti L."/>
            <person name="Chen H.C."/>
            <person name="Church D."/>
            <person name="Clamp M."/>
            <person name="Copley R.R."/>
            <person name="Doerks T."/>
            <person name="Eddy S.R."/>
            <person name="Eichler E.E."/>
            <person name="Furey T.S."/>
            <person name="Galagan J."/>
            <person name="Gilbert J.G."/>
            <person name="Harmon C."/>
            <person name="Hayashizaki Y."/>
            <person name="Haussler D."/>
            <person name="Hermjakob H."/>
            <person name="Hokamp K."/>
            <person name="Jang W."/>
            <person name="Johnson L.S."/>
            <person name="Jones T.A."/>
            <person name="Kasif S."/>
            <person name="Kaspryzk A."/>
            <person name="Kennedy S."/>
            <person name="Kent W.J."/>
            <person name="Kitts P."/>
            <person name="Koonin E.V."/>
            <person name="Korf I."/>
            <person name="Kulp D."/>
            <person name="Lancet D."/>
            <person name="Lowe T.M."/>
            <person name="McLysaght A."/>
            <person name="Mikkelsen T."/>
            <person name="Moran J.V."/>
            <person name="Mulder N."/>
            <person name="Pollara V.J."/>
            <person name="Ponting C.P."/>
            <person name="Schuler G."/>
            <person name="Schultz J."/>
            <person name="Slater G."/>
            <person name="Smit A.F."/>
            <person name="Stupka E."/>
            <person name="Szustakowski J."/>
            <person name="Thierry-Mieg D."/>
            <person name="Thierry-Mieg J."/>
            <person name="Wagner L."/>
            <person name="Wallis J."/>
            <person name="Wheeler R."/>
            <person name="Williams A."/>
            <person name="Wolf Y.I."/>
            <person name="Wolfe K.H."/>
            <person name="Yang S.P."/>
            <person name="Yeh R.F."/>
            <person name="Collins F."/>
            <person name="Guyer M.S."/>
            <person name="Peterson J."/>
            <person name="Felsenfeld A."/>
            <person name="Wetterstrand K.A."/>
            <person name="Patrinos A."/>
            <person name="Morgan M.J."/>
            <person name="de Jong P."/>
            <person name="Catanese J.J."/>
            <person name="Osoegawa K."/>
            <person name="Shizuya H."/>
            <person name="Choi S."/>
            <person name="Chen Y.J."/>
        </authorList>
    </citation>
    <scope>NUCLEOTIDE SEQUENCE [LARGE SCALE GENOMIC DNA]</scope>
</reference>
<dbReference type="EMBL" id="AL158014">
    <property type="status" value="NOT_ANNOTATED_CDS"/>
    <property type="molecule type" value="Genomic_DNA"/>
</dbReference>
<dbReference type="GeneTree" id="ENSGT00940000155996"/>
<feature type="transmembrane region" description="Helical" evidence="1">
    <location>
        <begin position="95"/>
        <end position="119"/>
    </location>
</feature>
<dbReference type="ExpressionAtlas" id="A0A3B3ISK0">
    <property type="expression patterns" value="baseline and differential"/>
</dbReference>
<dbReference type="Ensembl" id="ENST00000647933.1">
    <property type="protein sequence ID" value="ENSP00000497291.1"/>
    <property type="gene ID" value="ENSG00000198825.16"/>
</dbReference>
<sequence length="120" mass="13595">MELFQAKDHYILQQGERALWCSRRDGGLQLRPATDLLLAWNPICLGLVEGVIGKIQLHSDSNWGHVYSAYLLCLCVLAHCRAIQKYSLHSTPLHGCAIVYSTTVLYLDIRLFPVFIVIIK</sequence>
<accession>A0A3B3ISK0</accession>
<dbReference type="Ensembl" id="ENST00000647933.1">
    <property type="protein sequence ID" value="ENSP00000497291.1"/>
    <property type="gene ID" value="ENSG00000198825.15"/>
</dbReference>
<reference evidence="2" key="2">
    <citation type="journal article" date="2004" name="Nature">
        <title>The DNA sequence and comparative analysis of human chromosome 10.</title>
        <authorList>
            <person name="Deloukas P."/>
            <person name="Earthrowl M.E."/>
            <person name="Grafham D.V."/>
            <person name="Rubenfield M."/>
            <person name="French L."/>
            <person name="Steward C.A."/>
            <person name="Sims S.K."/>
            <person name="Jones M.C."/>
            <person name="Searle S."/>
            <person name="Scott C."/>
            <person name="Howe K."/>
            <person name="Hunt S.E."/>
            <person name="Andrews T.D."/>
            <person name="Gilbert J.G."/>
            <person name="Swarbreck D."/>
            <person name="Ashurst J.L."/>
            <person name="Taylor A."/>
            <person name="Battles J."/>
            <person name="Bird C.P."/>
            <person name="Ainscough R."/>
            <person name="Almeida J.P."/>
            <person name="Ashwell R.I."/>
            <person name="Ambrose K.D."/>
            <person name="Babbage A.K."/>
            <person name="Bagguley C.L."/>
            <person name="Bailey J."/>
            <person name="Banerjee R."/>
            <person name="Bates K."/>
            <person name="Beasley H."/>
            <person name="Bray-Allen S."/>
            <person name="Brown A.J."/>
            <person name="Brown J.Y."/>
            <person name="Burford D.C."/>
            <person name="Burrill W."/>
            <person name="Burton J."/>
            <person name="Cahill P."/>
            <person name="Camire D."/>
            <person name="Carter N.P."/>
            <person name="Chapman J.C."/>
            <person name="Clark S.Y."/>
            <person name="Clarke G."/>
            <person name="Clee C.M."/>
            <person name="Clegg S."/>
            <person name="Corby N."/>
            <person name="Coulson A."/>
            <person name="Dhami P."/>
            <person name="Dutta I."/>
            <person name="Dunn M."/>
            <person name="Faulkner L."/>
            <person name="Frankish A."/>
            <person name="Frankland J.A."/>
            <person name="Garner P."/>
            <person name="Garnett J."/>
            <person name="Gribble S."/>
            <person name="Griffiths C."/>
            <person name="Grocock R."/>
            <person name="Gustafson E."/>
            <person name="Hammond S."/>
            <person name="Harley J.L."/>
            <person name="Hart E."/>
            <person name="Heath P.D."/>
            <person name="Ho T.P."/>
            <person name="Hopkins B."/>
            <person name="Horne J."/>
            <person name="Howden P.J."/>
            <person name="Huckle E."/>
            <person name="Hynds C."/>
            <person name="Johnson C."/>
            <person name="Johnson D."/>
            <person name="Kana A."/>
            <person name="Kay M."/>
            <person name="Kimberley A.M."/>
            <person name="Kershaw J.K."/>
            <person name="Kokkinaki M."/>
            <person name="Laird G.K."/>
            <person name="Lawlor S."/>
            <person name="Lee H.M."/>
            <person name="Leongamornlert D.A."/>
            <person name="Laird G."/>
            <person name="Lloyd C."/>
            <person name="Lloyd D.M."/>
            <person name="Loveland J."/>
            <person name="Lovell J."/>
            <person name="McLaren S."/>
            <person name="McLay K.E."/>
            <person name="McMurray A."/>
            <person name="Mashreghi-Mohammadi M."/>
            <person name="Matthews L."/>
            <person name="Milne S."/>
            <person name="Nickerson T."/>
            <person name="Nguyen M."/>
            <person name="Overton-Larty E."/>
            <person name="Palmer S.A."/>
            <person name="Pearce A.V."/>
            <person name="Peck A.I."/>
            <person name="Pelan S."/>
            <person name="Phillimore B."/>
            <person name="Porter K."/>
            <person name="Rice C.M."/>
            <person name="Rogosin A."/>
            <person name="Ross M.T."/>
            <person name="Sarafidou T."/>
            <person name="Sehra H.K."/>
            <person name="Shownkeen R."/>
            <person name="Skuce C.D."/>
            <person name="Smith M."/>
            <person name="Standring L."/>
            <person name="Sycamore N."/>
            <person name="Tester J."/>
            <person name="Thorpe A."/>
            <person name="Torcasso W."/>
            <person name="Tracey A."/>
            <person name="Tromans A."/>
            <person name="Tsolas J."/>
            <person name="Wall M."/>
            <person name="Walsh J."/>
            <person name="Wang H."/>
            <person name="Weinstock K."/>
            <person name="West A.P."/>
            <person name="Willey D.L."/>
            <person name="Whitehead S.L."/>
            <person name="Wilming L."/>
            <person name="Wray P.W."/>
            <person name="Young L."/>
            <person name="Chen Y."/>
            <person name="Lovering R.C."/>
            <person name="Moschonas N.K."/>
            <person name="Siebert R."/>
            <person name="Fechtel K."/>
            <person name="Bentley D."/>
            <person name="Durbin R."/>
            <person name="Hubbard T."/>
            <person name="Doucette-Stamm L."/>
            <person name="Beck S."/>
            <person name="Smith D.R."/>
            <person name="Rogers J."/>
        </authorList>
    </citation>
    <scope>NUCLEOTIDE SEQUENCE [LARGE SCALE GENOMIC DNA]</scope>
</reference>
<dbReference type="OpenTargets" id="ENSG00000198825"/>
<keyword evidence="4 5" id="KW-1267">Proteomics identification</keyword>
<reference evidence="2" key="5">
    <citation type="submission" date="2025-09" db="UniProtKB">
        <authorList>
            <consortium name="Ensembl"/>
        </authorList>
    </citation>
    <scope>IDENTIFICATION</scope>
</reference>
<dbReference type="EMBL" id="AL133461">
    <property type="status" value="NOT_ANNOTATED_CDS"/>
    <property type="molecule type" value="Genomic_DNA"/>
</dbReference>
<keyword evidence="3" id="KW-1185">Reference proteome</keyword>
<dbReference type="VEuPathDB" id="HostDB:ENSG00000198825"/>
<keyword evidence="1" id="KW-0472">Membrane</keyword>
<evidence type="ECO:0000256" key="1">
    <source>
        <dbReference type="SAM" id="Phobius"/>
    </source>
</evidence>
<evidence type="ECO:0007829" key="5">
    <source>
        <dbReference type="ProteomicsDB" id="A0A3B3ISK0"/>
    </source>
</evidence>
<dbReference type="ChiTaRS" id="INPP5F">
    <property type="organism name" value="human"/>
</dbReference>
<organism evidence="2 3">
    <name type="scientific">Homo sapiens</name>
    <name type="common">Human</name>
    <dbReference type="NCBI Taxonomy" id="9606"/>
    <lineage>
        <taxon>Eukaryota</taxon>
        <taxon>Metazoa</taxon>
        <taxon>Chordata</taxon>
        <taxon>Craniata</taxon>
        <taxon>Vertebrata</taxon>
        <taxon>Euteleostomi</taxon>
        <taxon>Mammalia</taxon>
        <taxon>Eutheria</taxon>
        <taxon>Euarchontoglires</taxon>
        <taxon>Primates</taxon>
        <taxon>Haplorrhini</taxon>
        <taxon>Catarrhini</taxon>
        <taxon>Hominidae</taxon>
        <taxon>Homo</taxon>
    </lineage>
</organism>
<keyword evidence="1" id="KW-0812">Transmembrane</keyword>
<dbReference type="EMBL" id="AC027672">
    <property type="status" value="NOT_ANNOTATED_CDS"/>
    <property type="molecule type" value="Genomic_DNA"/>
</dbReference>
<feature type="transmembrane region" description="Helical" evidence="1">
    <location>
        <begin position="66"/>
        <end position="83"/>
    </location>
</feature>
<reference evidence="2" key="4">
    <citation type="submission" date="2025-08" db="UniProtKB">
        <authorList>
            <consortium name="Ensembl"/>
        </authorList>
    </citation>
    <scope>IDENTIFICATION</scope>
</reference>
<name>A0A3B3ISK0_HUMAN</name>
<evidence type="ECO:0000313" key="3">
    <source>
        <dbReference type="Proteomes" id="UP000005640"/>
    </source>
</evidence>
<keyword evidence="1" id="KW-1133">Transmembrane helix</keyword>
<dbReference type="MassIVE" id="A0A3B3ISK0"/>
<gene>
    <name evidence="2" type="primary">INPP5F</name>
</gene>
<dbReference type="Proteomes" id="UP000005640">
    <property type="component" value="Chromosome 10"/>
</dbReference>
<evidence type="ECO:0007829" key="4">
    <source>
        <dbReference type="PeptideAtlas" id="A0A3B3ISK0"/>
    </source>
</evidence>
<protein>
    <submittedName>
        <fullName evidence="2">Inositol polyphosphate-5-phosphatase F</fullName>
    </submittedName>
</protein>
<proteinExistence type="evidence at protein level"/>